<gene>
    <name evidence="2" type="ordered locus">SBG_0609</name>
</gene>
<dbReference type="EMBL" id="FR877557">
    <property type="protein sequence ID" value="CCC29701.1"/>
    <property type="molecule type" value="Genomic_DNA"/>
</dbReference>
<evidence type="ECO:0000313" key="2">
    <source>
        <dbReference type="EMBL" id="CCC29701.1"/>
    </source>
</evidence>
<evidence type="ECO:0000256" key="1">
    <source>
        <dbReference type="SAM" id="Phobius"/>
    </source>
</evidence>
<proteinExistence type="predicted"/>
<dbReference type="KEGG" id="sbg:SBG_0609"/>
<dbReference type="AlphaFoldDB" id="A0A0K0H8L0"/>
<feature type="transmembrane region" description="Helical" evidence="1">
    <location>
        <begin position="80"/>
        <end position="100"/>
    </location>
</feature>
<keyword evidence="1" id="KW-1133">Transmembrane helix</keyword>
<dbReference type="eggNOG" id="ENOG5031T5J">
    <property type="taxonomic scope" value="Bacteria"/>
</dbReference>
<reference evidence="2 3" key="1">
    <citation type="journal article" date="2011" name="PLoS Pathog.">
        <title>Salmonella bongori provides insights into the evolution of the Salmonellae.</title>
        <authorList>
            <person name="Fookes M."/>
            <person name="Schroeder G.N."/>
            <person name="Langridge G.C."/>
            <person name="Blondel C.J."/>
            <person name="Mammina C."/>
            <person name="Connor T.R."/>
            <person name="Seth-Smith H."/>
            <person name="Vernikos G.S."/>
            <person name="Robinson K.S."/>
            <person name="Sanders M."/>
            <person name="Petty N.K."/>
            <person name="Kingsley R.A."/>
            <person name="Baumler A.J."/>
            <person name="Nuccio S.P."/>
            <person name="Contreras I."/>
            <person name="Santiviago C.A."/>
            <person name="Maskell D."/>
            <person name="Barrow P."/>
            <person name="Humphrey T."/>
            <person name="Nastasi A."/>
            <person name="Roberts M."/>
            <person name="Frankel G."/>
            <person name="Parkhill J."/>
            <person name="Dougan G."/>
            <person name="Thomson N.R."/>
        </authorList>
    </citation>
    <scope>NUCLEOTIDE SEQUENCE [LARGE SCALE GENOMIC DNA]</scope>
    <source>
        <strain evidence="3">ATCC 43975 / DSM 13772 / NCTC 12419</strain>
    </source>
</reference>
<name>A0A0K0H8L0_SALBC</name>
<organism evidence="2 3">
    <name type="scientific">Salmonella bongori (strain ATCC 43975 / DSM 13772 / NCTC 12419)</name>
    <dbReference type="NCBI Taxonomy" id="218493"/>
    <lineage>
        <taxon>Bacteria</taxon>
        <taxon>Pseudomonadati</taxon>
        <taxon>Pseudomonadota</taxon>
        <taxon>Gammaproteobacteria</taxon>
        <taxon>Enterobacterales</taxon>
        <taxon>Enterobacteriaceae</taxon>
        <taxon>Salmonella</taxon>
    </lineage>
</organism>
<dbReference type="Proteomes" id="UP000000289">
    <property type="component" value="Chromosome"/>
</dbReference>
<keyword evidence="1" id="KW-0812">Transmembrane</keyword>
<evidence type="ECO:0000313" key="3">
    <source>
        <dbReference type="Proteomes" id="UP000000289"/>
    </source>
</evidence>
<sequence length="102" mass="11693">MSECCIQTGVRSHSSYWYGATSGTQKDADILFPHREVAVVGALPDWQWLEENNLMTQEYEGISTGQRRVDKYRYSRGAKIFLFLLTISTAIALYGLYQILTY</sequence>
<keyword evidence="1" id="KW-0472">Membrane</keyword>
<accession>A0A0K0H8L0</accession>
<protein>
    <submittedName>
        <fullName evidence="2">Putative membrane protein</fullName>
    </submittedName>
</protein>